<organism evidence="2 3">
    <name type="scientific">Candidatus Amulumruptor caecigallinarius</name>
    <dbReference type="NCBI Taxonomy" id="2109911"/>
    <lineage>
        <taxon>Bacteria</taxon>
        <taxon>Pseudomonadati</taxon>
        <taxon>Bacteroidota</taxon>
        <taxon>Bacteroidia</taxon>
        <taxon>Bacteroidales</taxon>
        <taxon>Muribaculaceae</taxon>
        <taxon>Candidatus Amulumruptor</taxon>
    </lineage>
</organism>
<dbReference type="AlphaFoldDB" id="A0A4Q0U829"/>
<dbReference type="InterPro" id="IPR001173">
    <property type="entry name" value="Glyco_trans_2-like"/>
</dbReference>
<accession>A0A4Q0U829</accession>
<reference evidence="2" key="1">
    <citation type="journal article" date="2021" name="PeerJ">
        <title>Extensive microbial diversity within the chicken gut microbiome revealed by metagenomics and culture.</title>
        <authorList>
            <person name="Gilroy R."/>
            <person name="Ravi A."/>
            <person name="Getino M."/>
            <person name="Pursley I."/>
            <person name="Horton D.L."/>
            <person name="Alikhan N.F."/>
            <person name="Baker D."/>
            <person name="Gharbi K."/>
            <person name="Hall N."/>
            <person name="Watson M."/>
            <person name="Adriaenssens E.M."/>
            <person name="Foster-Nyarko E."/>
            <person name="Jarju S."/>
            <person name="Secka A."/>
            <person name="Antonio M."/>
            <person name="Oren A."/>
            <person name="Chaudhuri R.R."/>
            <person name="La Ragione R."/>
            <person name="Hildebrand F."/>
            <person name="Pallen M.J."/>
        </authorList>
    </citation>
    <scope>NUCLEOTIDE SEQUENCE</scope>
    <source>
        <strain evidence="2">4100</strain>
    </source>
</reference>
<dbReference type="InterPro" id="IPR029044">
    <property type="entry name" value="Nucleotide-diphossugar_trans"/>
</dbReference>
<proteinExistence type="predicted"/>
<dbReference type="SUPFAM" id="SSF53448">
    <property type="entry name" value="Nucleotide-diphospho-sugar transferases"/>
    <property type="match status" value="1"/>
</dbReference>
<dbReference type="Gene3D" id="3.90.550.10">
    <property type="entry name" value="Spore Coat Polysaccharide Biosynthesis Protein SpsA, Chain A"/>
    <property type="match status" value="1"/>
</dbReference>
<dbReference type="Pfam" id="PF00535">
    <property type="entry name" value="Glycos_transf_2"/>
    <property type="match status" value="1"/>
</dbReference>
<evidence type="ECO:0000313" key="3">
    <source>
        <dbReference type="Proteomes" id="UP000711407"/>
    </source>
</evidence>
<dbReference type="EMBL" id="DYXT01000029">
    <property type="protein sequence ID" value="HJE39296.1"/>
    <property type="molecule type" value="Genomic_DNA"/>
</dbReference>
<sequence length="322" mass="36513">MEPSISVIIPVYNSQRYLPQCLDSILSGQGEDVIKEVIVVDDGSSDQTPVIARAYAAADSRVKIISQQNRCCGGARNTGIEASTGQYLAFVDADDILMPGALPHLLSLMGPSVDIAIGRYFRDAAMTHHYAADRSERHTIIGSELANKIMLYRTGFISSPWGRLYRKSAIGDLRFKENLYYEDLDFNYRLLLRTNQVALTHRCLYLYRRNPDSAMSLWDDKRLDVLRVTEWIEADASSRHNPSLLAAAKDRRLSACFNMYALCSSHQRHTMANLCWTEIKRLRRDSLTNSSVRWRNRVAAAVSYLGPTVLRYLGEAFYRNQS</sequence>
<dbReference type="PANTHER" id="PTHR22916">
    <property type="entry name" value="GLYCOSYLTRANSFERASE"/>
    <property type="match status" value="1"/>
</dbReference>
<reference evidence="2" key="2">
    <citation type="submission" date="2021-09" db="EMBL/GenBank/DDBJ databases">
        <authorList>
            <person name="Gilroy R."/>
        </authorList>
    </citation>
    <scope>NUCLEOTIDE SEQUENCE</scope>
    <source>
        <strain evidence="2">4100</strain>
    </source>
</reference>
<protein>
    <submittedName>
        <fullName evidence="2">Glycosyltransferase</fullName>
    </submittedName>
</protein>
<evidence type="ECO:0000313" key="2">
    <source>
        <dbReference type="EMBL" id="HJE39296.1"/>
    </source>
</evidence>
<dbReference type="PANTHER" id="PTHR22916:SF3">
    <property type="entry name" value="UDP-GLCNAC:BETAGAL BETA-1,3-N-ACETYLGLUCOSAMINYLTRANSFERASE-LIKE PROTEIN 1"/>
    <property type="match status" value="1"/>
</dbReference>
<dbReference type="CDD" id="cd00761">
    <property type="entry name" value="Glyco_tranf_GTA_type"/>
    <property type="match status" value="1"/>
</dbReference>
<dbReference type="GO" id="GO:0016758">
    <property type="term" value="F:hexosyltransferase activity"/>
    <property type="evidence" value="ECO:0007669"/>
    <property type="project" value="UniProtKB-ARBA"/>
</dbReference>
<comment type="caution">
    <text evidence="2">The sequence shown here is derived from an EMBL/GenBank/DDBJ whole genome shotgun (WGS) entry which is preliminary data.</text>
</comment>
<name>A0A4Q0U829_9BACT</name>
<evidence type="ECO:0000259" key="1">
    <source>
        <dbReference type="Pfam" id="PF00535"/>
    </source>
</evidence>
<feature type="domain" description="Glycosyltransferase 2-like" evidence="1">
    <location>
        <begin position="6"/>
        <end position="172"/>
    </location>
</feature>
<dbReference type="Proteomes" id="UP000711407">
    <property type="component" value="Unassembled WGS sequence"/>
</dbReference>
<gene>
    <name evidence="2" type="ORF">K8V47_06030</name>
</gene>